<dbReference type="SUPFAM" id="SSF53335">
    <property type="entry name" value="S-adenosyl-L-methionine-dependent methyltransferases"/>
    <property type="match status" value="1"/>
</dbReference>
<feature type="domain" description="Methyltransferase FkbM" evidence="1">
    <location>
        <begin position="9"/>
        <end position="157"/>
    </location>
</feature>
<organism evidence="2 3">
    <name type="scientific">Desulfurococcus amylolyticus DSM 16532</name>
    <dbReference type="NCBI Taxonomy" id="768672"/>
    <lineage>
        <taxon>Archaea</taxon>
        <taxon>Thermoproteota</taxon>
        <taxon>Thermoprotei</taxon>
        <taxon>Desulfurococcales</taxon>
        <taxon>Desulfurococcaceae</taxon>
        <taxon>Desulfurococcus</taxon>
    </lineage>
</organism>
<sequence length="184" mass="20451">MRGARTIVDLGAHQRSFTVESIIKASPGQLIIAVELNPIAVKLCLDNIKALGNIIKAKNPRIKTAVWDLEGEIYLDMSYWSEGAHVSTSGRGLRVRAVTMDDILNLAEGRTIVKMDIEGSEYRVLSKAELENVDIIPLEVHGSTEQIVKTLRDKGFKTQITTQPISKELALTWLKIKPRSMELS</sequence>
<dbReference type="eggNOG" id="arCOG01400">
    <property type="taxonomic scope" value="Archaea"/>
</dbReference>
<accession>I3XR49</accession>
<dbReference type="PANTHER" id="PTHR34203:SF15">
    <property type="entry name" value="SLL1173 PROTEIN"/>
    <property type="match status" value="1"/>
</dbReference>
<keyword evidence="2" id="KW-0808">Transferase</keyword>
<protein>
    <submittedName>
        <fullName evidence="2">Methyltransferase FkbM family</fullName>
    </submittedName>
</protein>
<dbReference type="InterPro" id="IPR052514">
    <property type="entry name" value="SAM-dependent_MTase"/>
</dbReference>
<dbReference type="EMBL" id="CP003321">
    <property type="protein sequence ID" value="AFL66423.1"/>
    <property type="molecule type" value="Genomic_DNA"/>
</dbReference>
<proteinExistence type="predicted"/>
<dbReference type="HOGENOM" id="CLU_098913_0_0_2"/>
<dbReference type="Proteomes" id="UP000006175">
    <property type="component" value="Chromosome"/>
</dbReference>
<dbReference type="GO" id="GO:0008168">
    <property type="term" value="F:methyltransferase activity"/>
    <property type="evidence" value="ECO:0007669"/>
    <property type="project" value="UniProtKB-KW"/>
</dbReference>
<dbReference type="Pfam" id="PF05050">
    <property type="entry name" value="Methyltransf_21"/>
    <property type="match status" value="1"/>
</dbReference>
<dbReference type="InterPro" id="IPR029063">
    <property type="entry name" value="SAM-dependent_MTases_sf"/>
</dbReference>
<dbReference type="InterPro" id="IPR006342">
    <property type="entry name" value="FkbM_mtfrase"/>
</dbReference>
<reference evidence="2 3" key="1">
    <citation type="journal article" date="2012" name="J. Bacteriol.">
        <title>Complete Genome Sequence of Desulfurococcus fermentans, a Hyperthermophilic Cellulolytic Crenarchaeon Isolated from a Freshwater Hot Spring in Kamchatka, Russia.</title>
        <authorList>
            <person name="Susanti D."/>
            <person name="Johnson E.F."/>
            <person name="Rodriguez J.R."/>
            <person name="Anderson I."/>
            <person name="Perevalova A.A."/>
            <person name="Kyrpides N."/>
            <person name="Lucas S."/>
            <person name="Han J."/>
            <person name="Lapidus A."/>
            <person name="Cheng J.F."/>
            <person name="Goodwin L."/>
            <person name="Pitluck S."/>
            <person name="Mavrommatis K."/>
            <person name="Peters L."/>
            <person name="Land M.L."/>
            <person name="Hauser L."/>
            <person name="Gopalan V."/>
            <person name="Chan P.P."/>
            <person name="Lowe T.M."/>
            <person name="Atomi H."/>
            <person name="Bonch-Osmolovskaya E.A."/>
            <person name="Woyke T."/>
            <person name="Mukhopadhyay B."/>
        </authorList>
    </citation>
    <scope>NUCLEOTIDE SEQUENCE [LARGE SCALE GENOMIC DNA]</scope>
    <source>
        <strain evidence="2 3">DSM 16532</strain>
    </source>
</reference>
<dbReference type="GO" id="GO:0032259">
    <property type="term" value="P:methylation"/>
    <property type="evidence" value="ECO:0007669"/>
    <property type="project" value="UniProtKB-KW"/>
</dbReference>
<dbReference type="PANTHER" id="PTHR34203">
    <property type="entry name" value="METHYLTRANSFERASE, FKBM FAMILY PROTEIN"/>
    <property type="match status" value="1"/>
</dbReference>
<dbReference type="KEGG" id="dfd:Desfe_0519"/>
<dbReference type="NCBIfam" id="TIGR01444">
    <property type="entry name" value="fkbM_fam"/>
    <property type="match status" value="1"/>
</dbReference>
<dbReference type="AlphaFoldDB" id="I3XR49"/>
<keyword evidence="2" id="KW-0489">Methyltransferase</keyword>
<evidence type="ECO:0000313" key="2">
    <source>
        <dbReference type="EMBL" id="AFL66423.1"/>
    </source>
</evidence>
<evidence type="ECO:0000259" key="1">
    <source>
        <dbReference type="Pfam" id="PF05050"/>
    </source>
</evidence>
<name>I3XR49_DESAM</name>
<evidence type="ECO:0000313" key="3">
    <source>
        <dbReference type="Proteomes" id="UP000006175"/>
    </source>
</evidence>
<keyword evidence="3" id="KW-1185">Reference proteome</keyword>
<gene>
    <name evidence="2" type="ORF">Desfe_0519</name>
</gene>
<dbReference type="Gene3D" id="3.40.50.150">
    <property type="entry name" value="Vaccinia Virus protein VP39"/>
    <property type="match status" value="1"/>
</dbReference>